<accession>A0A7U3SUG2</accession>
<dbReference type="SUPFAM" id="SSF56672">
    <property type="entry name" value="DNA/RNA polymerases"/>
    <property type="match status" value="1"/>
</dbReference>
<sequence>METYNSIRRDLEHMQNVEELFRQIVPTTYFGIDKVKDIYVDDAGIKNIQTNFTLGENGCYHLYTRGQRTQRPIFLGSLVSREFNEYVTPEYKYPNLSAIYDDAPVWEPLLNMISKWYDDGWTVHKSESPAYDPNYIKCLSRDADEYKFKHKSVSEVDYDAFKWSINVSDEHMEKPHIIRAWNIDSIPEIVDELPMRKHLIDRSKKEALFYFNYRLIPYVVHNINKDDSIWKEWLSYFLHGDHFKPDRGSYENFGSLLGHKRLEVALMYHSRLSLMPLSDRAKDAMEEGARFLMKDPTYHTAVMKKYNGVLTQYGLAEPSEYNRGWSYVGITTSDSPLVLGNNVNGADGFTVIDWDAVEEARDIGLKYTPKLVRLQLDNMKKSSSPQNLIDSLIGNAIVSLTGFAGSERVATALDQFEKEDIERKVPDELFKSISDVTYEMVRSSFQPLERASLTRRDRLLRLYNAGTSASSSAPPGARYILNKRRILYNTFLSKSMDVKDEYAPLSFTTGLNFNNKTANIITHPENYFLYDWSDNHSRVINSGSREVRGGRATRIITPDPPSNYMLMLLGALNIVRDMGSHRTGFSNLGMNEVVGSSYLDAVSHDALAPQCLATSSSRSLCAQALDYSTWDRQQGGRIAEAKADGIMRAANELFPIAETSLTDIHNLLDLPMASILYLWSKSIQSHYRYKIDHTIVSVDAVRSGELTTQFSNHVTNLAALRKYHETYNTIKVPQGYRPIEMAQINIVGDDVNVILRTTDRKPFTLKDMQAYHDHTFDKASEYEFSISKKRSMMSNVVTEHIKQYFKMGDILLDVMLSSMTSERNTFREQGYMNGVNLLYDIAVTIMARYAQNDRLFDDIVSNLPFMEGVTYRHGTQKYHFHPTPCHLLGSGSPEILPSAIDLRTFARVITVLGDYESDLYDVMSSLNATLLSTSGTTQFESQVRKILHDELGDKVVSPIWSTVFFRDDKEYEVQTKHSKLTPEGHKDYLLDRIISTLSNREKLIMNNADIIEKILSGKLKKVKRYFKEVKFNLTHIPATGIPDRRVNGVSELSSPYRAADDGMRRVHKCIGLSRRNLKVPSVTERMSQMLKSFGLVTHADAAKILSAAAGLGRSATRYKQLGTDLGLSDMHASNFAQRLPAMLTRYEIEKASGSFQFYDTATSTYDISETSINNRVGDVTNNPMAKVNSSTTTYYRLRGMLHCVYGARMGMSLKASIE</sequence>
<dbReference type="InterPro" id="IPR026381">
    <property type="entry name" value="Seadorna_RNAP"/>
</dbReference>
<keyword evidence="2" id="KW-0696">RNA-directed RNA polymerase</keyword>
<dbReference type="Proteomes" id="UP001267755">
    <property type="component" value="Genome"/>
</dbReference>
<evidence type="ECO:0000313" key="5">
    <source>
        <dbReference type="EMBL" id="QPK66770.1"/>
    </source>
</evidence>
<dbReference type="EMBL" id="MW208677">
    <property type="protein sequence ID" value="QPK66770.1"/>
    <property type="molecule type" value="Genomic_RNA"/>
</dbReference>
<protein>
    <recommendedName>
        <fullName evidence="1">RNA-directed RNA polymerase</fullName>
        <ecNumber evidence="1">2.7.7.48</ecNumber>
    </recommendedName>
</protein>
<evidence type="ECO:0000256" key="3">
    <source>
        <dbReference type="ARBA" id="ARBA00022679"/>
    </source>
</evidence>
<evidence type="ECO:0000256" key="4">
    <source>
        <dbReference type="ARBA" id="ARBA00022695"/>
    </source>
</evidence>
<reference evidence="5" key="1">
    <citation type="submission" date="2020-11" db="EMBL/GenBank/DDBJ databases">
        <title>Near-Complete Genome Sequence of a Novel Reovirus Identified from Callinectes sapidus.</title>
        <authorList>
            <person name="Zhao M."/>
            <person name="Schott E.J."/>
        </authorList>
    </citation>
    <scope>NUCLEOTIDE SEQUENCE</scope>
    <source>
        <strain evidence="5">BR8</strain>
    </source>
</reference>
<keyword evidence="3" id="KW-0808">Transferase</keyword>
<keyword evidence="4" id="KW-0548">Nucleotidyltransferase</keyword>
<evidence type="ECO:0000256" key="1">
    <source>
        <dbReference type="ARBA" id="ARBA00012494"/>
    </source>
</evidence>
<evidence type="ECO:0000256" key="2">
    <source>
        <dbReference type="ARBA" id="ARBA00022484"/>
    </source>
</evidence>
<dbReference type="GO" id="GO:0003968">
    <property type="term" value="F:RNA-directed RNA polymerase activity"/>
    <property type="evidence" value="ECO:0007669"/>
    <property type="project" value="UniProtKB-KW"/>
</dbReference>
<keyword evidence="6" id="KW-1185">Reference proteome</keyword>
<dbReference type="NCBIfam" id="TIGR04234">
    <property type="entry name" value="seadorna_RNAP"/>
    <property type="match status" value="1"/>
</dbReference>
<proteinExistence type="predicted"/>
<dbReference type="EC" id="2.7.7.48" evidence="1"/>
<organism evidence="5 6">
    <name type="scientific">Callinectes sapidus reovirus 2</name>
    <dbReference type="NCBI Taxonomy" id="2789658"/>
    <lineage>
        <taxon>Viruses</taxon>
        <taxon>Riboviria</taxon>
        <taxon>Orthornavirae</taxon>
        <taxon>Duplornaviricota</taxon>
        <taxon>Resentoviricetes</taxon>
        <taxon>Reovirales</taxon>
        <taxon>Sedoreoviridae</taxon>
        <taxon>Cardoreovirus</taxon>
        <taxon>Cardoreovirus callinectes</taxon>
    </lineage>
</organism>
<evidence type="ECO:0000313" key="6">
    <source>
        <dbReference type="Proteomes" id="UP001267755"/>
    </source>
</evidence>
<dbReference type="InterPro" id="IPR043502">
    <property type="entry name" value="DNA/RNA_pol_sf"/>
</dbReference>
<name>A0A7U3SUG2_9REOV</name>